<dbReference type="SMART" id="SM00529">
    <property type="entry name" value="HTH_DTXR"/>
    <property type="match status" value="1"/>
</dbReference>
<keyword evidence="3" id="KW-0408">Iron</keyword>
<dbReference type="SUPFAM" id="SSF50037">
    <property type="entry name" value="C-terminal domain of transcriptional repressors"/>
    <property type="match status" value="1"/>
</dbReference>
<name>A0A419EW33_9BACT</name>
<gene>
    <name evidence="5" type="ORF">C4532_12215</name>
</gene>
<dbReference type="AlphaFoldDB" id="A0A419EW33"/>
<evidence type="ECO:0000313" key="5">
    <source>
        <dbReference type="EMBL" id="RJP68734.1"/>
    </source>
</evidence>
<proteinExistence type="predicted"/>
<dbReference type="PANTHER" id="PTHR33238">
    <property type="entry name" value="IRON (METAL) DEPENDENT REPRESSOR, DTXR FAMILY"/>
    <property type="match status" value="1"/>
</dbReference>
<dbReference type="GO" id="GO:0005737">
    <property type="term" value="C:cytoplasm"/>
    <property type="evidence" value="ECO:0007669"/>
    <property type="project" value="UniProtKB-SubCell"/>
</dbReference>
<dbReference type="GO" id="GO:0046914">
    <property type="term" value="F:transition metal ion binding"/>
    <property type="evidence" value="ECO:0007669"/>
    <property type="project" value="InterPro"/>
</dbReference>
<comment type="subcellular location">
    <subcellularLocation>
        <location evidence="1">Cytoplasm</location>
    </subcellularLocation>
</comment>
<dbReference type="GO" id="GO:0046983">
    <property type="term" value="F:protein dimerization activity"/>
    <property type="evidence" value="ECO:0007669"/>
    <property type="project" value="InterPro"/>
</dbReference>
<dbReference type="Gene3D" id="2.30.30.90">
    <property type="match status" value="1"/>
</dbReference>
<evidence type="ECO:0000259" key="4">
    <source>
        <dbReference type="SMART" id="SM00899"/>
    </source>
</evidence>
<dbReference type="Proteomes" id="UP000285961">
    <property type="component" value="Unassembled WGS sequence"/>
</dbReference>
<dbReference type="SUPFAM" id="SSF47979">
    <property type="entry name" value="Iron-dependent repressor protein, dimerization domain"/>
    <property type="match status" value="1"/>
</dbReference>
<dbReference type="InterPro" id="IPR036388">
    <property type="entry name" value="WH-like_DNA-bd_sf"/>
</dbReference>
<dbReference type="PANTHER" id="PTHR33238:SF11">
    <property type="entry name" value="TRANSCRIPTIONAL REGULATOR MNTR"/>
    <property type="match status" value="1"/>
</dbReference>
<evidence type="ECO:0000256" key="2">
    <source>
        <dbReference type="ARBA" id="ARBA00011738"/>
    </source>
</evidence>
<dbReference type="InterPro" id="IPR036421">
    <property type="entry name" value="Fe_dep_repressor_sf"/>
</dbReference>
<dbReference type="EMBL" id="QZKI01000089">
    <property type="protein sequence ID" value="RJP68734.1"/>
    <property type="molecule type" value="Genomic_DNA"/>
</dbReference>
<comment type="subunit">
    <text evidence="2">Homodimer.</text>
</comment>
<evidence type="ECO:0000256" key="1">
    <source>
        <dbReference type="ARBA" id="ARBA00004496"/>
    </source>
</evidence>
<comment type="caution">
    <text evidence="5">The sequence shown here is derived from an EMBL/GenBank/DDBJ whole genome shotgun (WGS) entry which is preliminary data.</text>
</comment>
<dbReference type="Gene3D" id="1.10.10.10">
    <property type="entry name" value="Winged helix-like DNA-binding domain superfamily/Winged helix DNA-binding domain"/>
    <property type="match status" value="1"/>
</dbReference>
<organism evidence="5 6">
    <name type="scientific">Candidatus Abyssobacteria bacterium SURF_17</name>
    <dbReference type="NCBI Taxonomy" id="2093361"/>
    <lineage>
        <taxon>Bacteria</taxon>
        <taxon>Pseudomonadati</taxon>
        <taxon>Candidatus Hydrogenedentota</taxon>
        <taxon>Candidatus Abyssobacteria</taxon>
    </lineage>
</organism>
<dbReference type="InterPro" id="IPR050536">
    <property type="entry name" value="DtxR_MntR_Metal-Reg"/>
</dbReference>
<protein>
    <submittedName>
        <fullName evidence="5">DtxR family transcriptional regulator</fullName>
    </submittedName>
</protein>
<dbReference type="GO" id="GO:0003700">
    <property type="term" value="F:DNA-binding transcription factor activity"/>
    <property type="evidence" value="ECO:0007669"/>
    <property type="project" value="InterPro"/>
</dbReference>
<dbReference type="SMART" id="SM00899">
    <property type="entry name" value="FeoA"/>
    <property type="match status" value="1"/>
</dbReference>
<reference evidence="5 6" key="1">
    <citation type="journal article" date="2017" name="ISME J.">
        <title>Energy and carbon metabolisms in a deep terrestrial subsurface fluid microbial community.</title>
        <authorList>
            <person name="Momper L."/>
            <person name="Jungbluth S.P."/>
            <person name="Lee M.D."/>
            <person name="Amend J.P."/>
        </authorList>
    </citation>
    <scope>NUCLEOTIDE SEQUENCE [LARGE SCALE GENOMIC DNA]</scope>
    <source>
        <strain evidence="5">SURF_17</strain>
    </source>
</reference>
<sequence>MTELAWRNRGRRWRGGRLVSKPKPSNFDYRQTDVDELLELIYTLMESGGEITVEKLKMKNEQVPDTDELLAEMVAAGLISTNKNVVSFTEQGRVEAEKLIRAHRLAERLLTDVLLVEEERDIENQACEMEHILKPEIVDNICTILGHPRTCPHGHEIPPGACCMDRKRTAAPAVLTLDELRSGESGRILYIETTDHARLDKLTTFGILPGTIVRMHQRQPSLVVLVGETQLALDREIAQNIHVVKTE</sequence>
<dbReference type="InterPro" id="IPR038157">
    <property type="entry name" value="FeoA_core_dom"/>
</dbReference>
<dbReference type="InterPro" id="IPR008988">
    <property type="entry name" value="Transcriptional_repressor_C"/>
</dbReference>
<dbReference type="Pfam" id="PF04023">
    <property type="entry name" value="FeoA"/>
    <property type="match status" value="1"/>
</dbReference>
<feature type="domain" description="Ferrous iron transporter FeoA-like" evidence="4">
    <location>
        <begin position="175"/>
        <end position="245"/>
    </location>
</feature>
<dbReference type="InterPro" id="IPR007167">
    <property type="entry name" value="Fe-transptr_FeoA-like"/>
</dbReference>
<dbReference type="InterPro" id="IPR001367">
    <property type="entry name" value="Fe_dep_repressor"/>
</dbReference>
<dbReference type="InterPro" id="IPR022689">
    <property type="entry name" value="Iron_dep_repressor"/>
</dbReference>
<evidence type="ECO:0000313" key="6">
    <source>
        <dbReference type="Proteomes" id="UP000285961"/>
    </source>
</evidence>
<dbReference type="Pfam" id="PF02742">
    <property type="entry name" value="Fe_dep_repr_C"/>
    <property type="match status" value="1"/>
</dbReference>
<evidence type="ECO:0000256" key="3">
    <source>
        <dbReference type="ARBA" id="ARBA00023004"/>
    </source>
</evidence>
<accession>A0A419EW33</accession>